<name>A0A0E9U5Y1_ANGAN</name>
<organism evidence="1">
    <name type="scientific">Anguilla anguilla</name>
    <name type="common">European freshwater eel</name>
    <name type="synonym">Muraena anguilla</name>
    <dbReference type="NCBI Taxonomy" id="7936"/>
    <lineage>
        <taxon>Eukaryota</taxon>
        <taxon>Metazoa</taxon>
        <taxon>Chordata</taxon>
        <taxon>Craniata</taxon>
        <taxon>Vertebrata</taxon>
        <taxon>Euteleostomi</taxon>
        <taxon>Actinopterygii</taxon>
        <taxon>Neopterygii</taxon>
        <taxon>Teleostei</taxon>
        <taxon>Anguilliformes</taxon>
        <taxon>Anguillidae</taxon>
        <taxon>Anguilla</taxon>
    </lineage>
</organism>
<protein>
    <submittedName>
        <fullName evidence="1">Uncharacterized protein</fullName>
    </submittedName>
</protein>
<reference evidence="1" key="1">
    <citation type="submission" date="2014-11" db="EMBL/GenBank/DDBJ databases">
        <authorList>
            <person name="Amaro Gonzalez C."/>
        </authorList>
    </citation>
    <scope>NUCLEOTIDE SEQUENCE</scope>
</reference>
<accession>A0A0E9U5Y1</accession>
<reference evidence="1" key="2">
    <citation type="journal article" date="2015" name="Fish Shellfish Immunol.">
        <title>Early steps in the European eel (Anguilla anguilla)-Vibrio vulnificus interaction in the gills: Role of the RtxA13 toxin.</title>
        <authorList>
            <person name="Callol A."/>
            <person name="Pajuelo D."/>
            <person name="Ebbesson L."/>
            <person name="Teles M."/>
            <person name="MacKenzie S."/>
            <person name="Amaro C."/>
        </authorList>
    </citation>
    <scope>NUCLEOTIDE SEQUENCE</scope>
</reference>
<dbReference type="EMBL" id="GBXM01048204">
    <property type="protein sequence ID" value="JAH60373.1"/>
    <property type="molecule type" value="Transcribed_RNA"/>
</dbReference>
<sequence>MTSYLDCKLINAVTLTILIQRHTLYRNKLQK</sequence>
<evidence type="ECO:0000313" key="1">
    <source>
        <dbReference type="EMBL" id="JAH60373.1"/>
    </source>
</evidence>
<dbReference type="AlphaFoldDB" id="A0A0E9U5Y1"/>
<proteinExistence type="predicted"/>